<evidence type="ECO:0000313" key="13">
    <source>
        <dbReference type="RefSeq" id="XP_055878222.1"/>
    </source>
</evidence>
<dbReference type="GO" id="GO:0030425">
    <property type="term" value="C:dendrite"/>
    <property type="evidence" value="ECO:0007669"/>
    <property type="project" value="TreeGrafter"/>
</dbReference>
<keyword evidence="8" id="KW-0807">Transducer</keyword>
<evidence type="ECO:0000313" key="12">
    <source>
        <dbReference type="RefSeq" id="XP_013092282.2"/>
    </source>
</evidence>
<dbReference type="GO" id="GO:0030594">
    <property type="term" value="F:neurotransmitter receptor activity"/>
    <property type="evidence" value="ECO:0007669"/>
    <property type="project" value="TreeGrafter"/>
</dbReference>
<dbReference type="PRINTS" id="PR00237">
    <property type="entry name" value="GPCRRHODOPSN"/>
</dbReference>
<organism evidence="11 13">
    <name type="scientific">Biomphalaria glabrata</name>
    <name type="common">Bloodfluke planorb</name>
    <name type="synonym">Freshwater snail</name>
    <dbReference type="NCBI Taxonomy" id="6526"/>
    <lineage>
        <taxon>Eukaryota</taxon>
        <taxon>Metazoa</taxon>
        <taxon>Spiralia</taxon>
        <taxon>Lophotrochozoa</taxon>
        <taxon>Mollusca</taxon>
        <taxon>Gastropoda</taxon>
        <taxon>Heterobranchia</taxon>
        <taxon>Euthyneura</taxon>
        <taxon>Panpulmonata</taxon>
        <taxon>Hygrophila</taxon>
        <taxon>Lymnaeoidea</taxon>
        <taxon>Planorbidae</taxon>
        <taxon>Biomphalaria</taxon>
    </lineage>
</organism>
<evidence type="ECO:0000256" key="6">
    <source>
        <dbReference type="ARBA" id="ARBA00023136"/>
    </source>
</evidence>
<dbReference type="Pfam" id="PF00001">
    <property type="entry name" value="7tm_1"/>
    <property type="match status" value="1"/>
</dbReference>
<feature type="transmembrane region" description="Helical" evidence="9">
    <location>
        <begin position="33"/>
        <end position="56"/>
    </location>
</feature>
<dbReference type="Gene3D" id="1.20.1070.10">
    <property type="entry name" value="Rhodopsin 7-helix transmembrane proteins"/>
    <property type="match status" value="1"/>
</dbReference>
<evidence type="ECO:0000256" key="1">
    <source>
        <dbReference type="ARBA" id="ARBA00004651"/>
    </source>
</evidence>
<dbReference type="CDD" id="cd00637">
    <property type="entry name" value="7tm_classA_rhodopsin-like"/>
    <property type="match status" value="1"/>
</dbReference>
<feature type="transmembrane region" description="Helical" evidence="9">
    <location>
        <begin position="156"/>
        <end position="175"/>
    </location>
</feature>
<evidence type="ECO:0000259" key="10">
    <source>
        <dbReference type="PROSITE" id="PS50262"/>
    </source>
</evidence>
<keyword evidence="4 9" id="KW-1133">Transmembrane helix</keyword>
<keyword evidence="7" id="KW-0675">Receptor</keyword>
<evidence type="ECO:0000256" key="4">
    <source>
        <dbReference type="ARBA" id="ARBA00022989"/>
    </source>
</evidence>
<dbReference type="GO" id="GO:0007187">
    <property type="term" value="P:G protein-coupled receptor signaling pathway, coupled to cyclic nucleotide second messenger"/>
    <property type="evidence" value="ECO:0007669"/>
    <property type="project" value="TreeGrafter"/>
</dbReference>
<dbReference type="OMA" id="HIVVYIW"/>
<evidence type="ECO:0000256" key="5">
    <source>
        <dbReference type="ARBA" id="ARBA00023040"/>
    </source>
</evidence>
<dbReference type="InterPro" id="IPR000276">
    <property type="entry name" value="GPCR_Rhodpsn"/>
</dbReference>
<dbReference type="RefSeq" id="XP_013092282.2">
    <property type="nucleotide sequence ID" value="XM_013236828.2"/>
</dbReference>
<reference evidence="12 13" key="1">
    <citation type="submission" date="2025-04" db="UniProtKB">
        <authorList>
            <consortium name="RefSeq"/>
        </authorList>
    </citation>
    <scope>IDENTIFICATION</scope>
</reference>
<keyword evidence="11" id="KW-1185">Reference proteome</keyword>
<keyword evidence="5" id="KW-0297">G-protein coupled receptor</keyword>
<keyword evidence="2" id="KW-1003">Cell membrane</keyword>
<dbReference type="RefSeq" id="XP_055878222.1">
    <property type="nucleotide sequence ID" value="XM_056022247.1"/>
</dbReference>
<dbReference type="GO" id="GO:0004993">
    <property type="term" value="F:G protein-coupled serotonin receptor activity"/>
    <property type="evidence" value="ECO:0007669"/>
    <property type="project" value="TreeGrafter"/>
</dbReference>
<dbReference type="GO" id="GO:0005886">
    <property type="term" value="C:plasma membrane"/>
    <property type="evidence" value="ECO:0007669"/>
    <property type="project" value="UniProtKB-SubCell"/>
</dbReference>
<dbReference type="GO" id="GO:0007268">
    <property type="term" value="P:chemical synaptic transmission"/>
    <property type="evidence" value="ECO:0007669"/>
    <property type="project" value="TreeGrafter"/>
</dbReference>
<gene>
    <name evidence="12 13 14" type="primary">LOC106075957</name>
</gene>
<evidence type="ECO:0000313" key="11">
    <source>
        <dbReference type="Proteomes" id="UP001165740"/>
    </source>
</evidence>
<feature type="domain" description="G-protein coupled receptors family 1 profile" evidence="10">
    <location>
        <begin position="47"/>
        <end position="309"/>
    </location>
</feature>
<proteinExistence type="predicted"/>
<dbReference type="SUPFAM" id="SSF81321">
    <property type="entry name" value="Family A G protein-coupled receptor-like"/>
    <property type="match status" value="1"/>
</dbReference>
<dbReference type="GeneID" id="106075957"/>
<evidence type="ECO:0000256" key="2">
    <source>
        <dbReference type="ARBA" id="ARBA00022475"/>
    </source>
</evidence>
<evidence type="ECO:0000256" key="3">
    <source>
        <dbReference type="ARBA" id="ARBA00022692"/>
    </source>
</evidence>
<sequence length="375" mass="42328">MDAFEYEDIPELSYNMSREYMEADSIIVAHKTVAVFAMLMIPVVLFSNAMVLFSLVASPSLYPGGRLMLLYLTLINLLIGAISLPLFALRQVPKVRVRYFTSRVACLLLLTSMGLPGAGTLYVYTLIALDRFLDAQWPLKYSQIVNDVKSIKVTNFLWTYLVSLCVFIISAWGAHEPTHDPKLLPCKYNSTLTSNFLMGVSSSIFSFLVVVTIVVNLALTLRTLLEVRSYSEEKSTNLTRHKNRLLDYLLDSTKVTNILLIIFFLLWSPSALVTPLIKSQALSEQQMEVYKVTTQLLRLSNAAFHAPAHAIGRKKLRQLYLLMLTTPPWHWNEEMANFHRQVCSSIDGHVRFSLKVTTIDITPATCSPKYSVSSV</sequence>
<name>A0A9W2ZT88_BIOGL</name>
<feature type="transmembrane region" description="Helical" evidence="9">
    <location>
        <begin position="100"/>
        <end position="124"/>
    </location>
</feature>
<protein>
    <submittedName>
        <fullName evidence="12 13">Olfactory receptor 4N5-like</fullName>
    </submittedName>
</protein>
<dbReference type="PANTHER" id="PTHR24247">
    <property type="entry name" value="5-HYDROXYTRYPTAMINE RECEPTOR"/>
    <property type="match status" value="1"/>
</dbReference>
<dbReference type="AlphaFoldDB" id="A0A9W2ZT88"/>
<evidence type="ECO:0000256" key="9">
    <source>
        <dbReference type="SAM" id="Phobius"/>
    </source>
</evidence>
<keyword evidence="6 9" id="KW-0472">Membrane</keyword>
<evidence type="ECO:0000313" key="14">
    <source>
        <dbReference type="RefSeq" id="XP_055878223.1"/>
    </source>
</evidence>
<feature type="transmembrane region" description="Helical" evidence="9">
    <location>
        <begin position="258"/>
        <end position="277"/>
    </location>
</feature>
<dbReference type="RefSeq" id="XP_055878223.1">
    <property type="nucleotide sequence ID" value="XM_056022248.1"/>
</dbReference>
<feature type="transmembrane region" description="Helical" evidence="9">
    <location>
        <begin position="196"/>
        <end position="219"/>
    </location>
</feature>
<dbReference type="PROSITE" id="PS50262">
    <property type="entry name" value="G_PROTEIN_RECEP_F1_2"/>
    <property type="match status" value="1"/>
</dbReference>
<accession>A0A9W2ZT88</accession>
<feature type="transmembrane region" description="Helical" evidence="9">
    <location>
        <begin position="68"/>
        <end position="88"/>
    </location>
</feature>
<dbReference type="InterPro" id="IPR017452">
    <property type="entry name" value="GPCR_Rhodpsn_7TM"/>
</dbReference>
<dbReference type="OrthoDB" id="6086428at2759"/>
<dbReference type="Proteomes" id="UP001165740">
    <property type="component" value="Chromosome 3"/>
</dbReference>
<evidence type="ECO:0000256" key="7">
    <source>
        <dbReference type="ARBA" id="ARBA00023170"/>
    </source>
</evidence>
<comment type="subcellular location">
    <subcellularLocation>
        <location evidence="1">Cell membrane</location>
        <topology evidence="1">Multi-pass membrane protein</topology>
    </subcellularLocation>
</comment>
<evidence type="ECO:0000256" key="8">
    <source>
        <dbReference type="ARBA" id="ARBA00023224"/>
    </source>
</evidence>
<keyword evidence="3 9" id="KW-0812">Transmembrane</keyword>
<dbReference type="KEGG" id="bgt:106075957"/>
<dbReference type="GO" id="GO:0045202">
    <property type="term" value="C:synapse"/>
    <property type="evidence" value="ECO:0007669"/>
    <property type="project" value="GOC"/>
</dbReference>